<dbReference type="EMBL" id="CP032819">
    <property type="protein sequence ID" value="AZS30559.1"/>
    <property type="molecule type" value="Genomic_DNA"/>
</dbReference>
<protein>
    <submittedName>
        <fullName evidence="2">LytTR family transcriptional regulator</fullName>
    </submittedName>
</protein>
<feature type="domain" description="HTH LytTR-type" evidence="1">
    <location>
        <begin position="37"/>
        <end position="92"/>
    </location>
</feature>
<name>A0A3S9VVQ7_9BACT</name>
<dbReference type="PROSITE" id="PS50930">
    <property type="entry name" value="HTH_LYTTR"/>
    <property type="match status" value="1"/>
</dbReference>
<dbReference type="GO" id="GO:0003677">
    <property type="term" value="F:DNA binding"/>
    <property type="evidence" value="ECO:0007669"/>
    <property type="project" value="InterPro"/>
</dbReference>
<dbReference type="KEGG" id="buy:D8S85_14055"/>
<proteinExistence type="predicted"/>
<dbReference type="Gene3D" id="2.40.50.1020">
    <property type="entry name" value="LytTr DNA-binding domain"/>
    <property type="match status" value="1"/>
</dbReference>
<evidence type="ECO:0000313" key="3">
    <source>
        <dbReference type="Proteomes" id="UP000270673"/>
    </source>
</evidence>
<reference evidence="2 3" key="1">
    <citation type="submission" date="2018-10" db="EMBL/GenBank/DDBJ databases">
        <title>Butyricimonas faecalis sp. nov., isolated from human faeces and emended description of the genus Butyricimonas.</title>
        <authorList>
            <person name="Le Roy T."/>
            <person name="Van der Smissen P."/>
            <person name="Paquot A."/>
            <person name="Delzenne N."/>
            <person name="Muccioli G."/>
            <person name="Collet J.-F."/>
            <person name="Cani P.D."/>
        </authorList>
    </citation>
    <scope>NUCLEOTIDE SEQUENCE [LARGE SCALE GENOMIC DNA]</scope>
    <source>
        <strain evidence="2 3">H184</strain>
    </source>
</reference>
<evidence type="ECO:0000313" key="2">
    <source>
        <dbReference type="EMBL" id="AZS30559.1"/>
    </source>
</evidence>
<organism evidence="2 3">
    <name type="scientific">Butyricimonas faecalis</name>
    <dbReference type="NCBI Taxonomy" id="2093856"/>
    <lineage>
        <taxon>Bacteria</taxon>
        <taxon>Pseudomonadati</taxon>
        <taxon>Bacteroidota</taxon>
        <taxon>Bacteroidia</taxon>
        <taxon>Bacteroidales</taxon>
        <taxon>Odoribacteraceae</taxon>
        <taxon>Butyricimonas</taxon>
    </lineage>
</organism>
<dbReference type="InterPro" id="IPR007492">
    <property type="entry name" value="LytTR_DNA-bd_dom"/>
</dbReference>
<sequence length="133" mass="15847">MENKKTGASACLNKPRYGEGHIFIWCENYCRRILYIDILYVEASRSYCEFHLIDGSRVTLSWRMRIVEQILPTDTFIRVHQSFILNWHYVDSYVGNSARIGEQWFPLGRVYRSRLLDVLHFPQISRLNSKMKL</sequence>
<dbReference type="OrthoDB" id="940781at2"/>
<dbReference type="SMART" id="SM00850">
    <property type="entry name" value="LytTR"/>
    <property type="match status" value="1"/>
</dbReference>
<dbReference type="AlphaFoldDB" id="A0A3S9VVQ7"/>
<gene>
    <name evidence="2" type="ORF">D8S85_14055</name>
</gene>
<accession>A0A3S9VVQ7</accession>
<evidence type="ECO:0000259" key="1">
    <source>
        <dbReference type="PROSITE" id="PS50930"/>
    </source>
</evidence>
<dbReference type="Proteomes" id="UP000270673">
    <property type="component" value="Chromosome"/>
</dbReference>
<keyword evidence="3" id="KW-1185">Reference proteome</keyword>
<dbReference type="Pfam" id="PF04397">
    <property type="entry name" value="LytTR"/>
    <property type="match status" value="1"/>
</dbReference>
<dbReference type="RefSeq" id="WP_106481209.1">
    <property type="nucleotide sequence ID" value="NZ_CP032819.1"/>
</dbReference>